<dbReference type="RefSeq" id="WP_420886148.1">
    <property type="nucleotide sequence ID" value="NZ_CBTK010000286.1"/>
</dbReference>
<name>A0A7U7J5Y6_9GAMM</name>
<dbReference type="GO" id="GO:0006231">
    <property type="term" value="P:dTMP biosynthetic process"/>
    <property type="evidence" value="ECO:0007669"/>
    <property type="project" value="InterPro"/>
</dbReference>
<proteinExistence type="predicted"/>
<comment type="caution">
    <text evidence="1">The sequence shown here is derived from an EMBL/GenBank/DDBJ whole genome shotgun (WGS) entry which is preliminary data.</text>
</comment>
<keyword evidence="2" id="KW-1185">Reference proteome</keyword>
<protein>
    <submittedName>
        <fullName evidence="1">Uncharacterized protein</fullName>
    </submittedName>
</protein>
<dbReference type="EMBL" id="CBTK010000286">
    <property type="protein sequence ID" value="CDH46967.1"/>
    <property type="molecule type" value="Genomic_DNA"/>
</dbReference>
<organism evidence="1 2">
    <name type="scientific">Candidatus Contendobacter odensis Run_B_J11</name>
    <dbReference type="NCBI Taxonomy" id="1400861"/>
    <lineage>
        <taxon>Bacteria</taxon>
        <taxon>Pseudomonadati</taxon>
        <taxon>Pseudomonadota</taxon>
        <taxon>Gammaproteobacteria</taxon>
        <taxon>Candidatus Competibacteraceae</taxon>
        <taxon>Candidatus Contendibacter</taxon>
    </lineage>
</organism>
<gene>
    <name evidence="1" type="ORF">BN874_690017</name>
</gene>
<reference evidence="1 2" key="1">
    <citation type="journal article" date="2014" name="ISME J.">
        <title>Candidatus Competibacter-lineage genomes retrieved from metagenomes reveal functional metabolic diversity.</title>
        <authorList>
            <person name="McIlroy S.J."/>
            <person name="Albertsen M."/>
            <person name="Andresen E.K."/>
            <person name="Saunders A.M."/>
            <person name="Kristiansen R."/>
            <person name="Stokholm-Bjerregaard M."/>
            <person name="Nielsen K.L."/>
            <person name="Nielsen P.H."/>
        </authorList>
    </citation>
    <scope>NUCLEOTIDE SEQUENCE [LARGE SCALE GENOMIC DNA]</scope>
    <source>
        <strain evidence="1 2">Run_B_J11</strain>
    </source>
</reference>
<dbReference type="GO" id="GO:0050660">
    <property type="term" value="F:flavin adenine dinucleotide binding"/>
    <property type="evidence" value="ECO:0007669"/>
    <property type="project" value="InterPro"/>
</dbReference>
<evidence type="ECO:0000313" key="1">
    <source>
        <dbReference type="EMBL" id="CDH46967.1"/>
    </source>
</evidence>
<dbReference type="GO" id="GO:0050797">
    <property type="term" value="F:thymidylate synthase (FAD) activity"/>
    <property type="evidence" value="ECO:0007669"/>
    <property type="project" value="InterPro"/>
</dbReference>
<accession>A0A7U7J5Y6</accession>
<dbReference type="Pfam" id="PF02511">
    <property type="entry name" value="Thy1"/>
    <property type="match status" value="1"/>
</dbReference>
<evidence type="ECO:0000313" key="2">
    <source>
        <dbReference type="Proteomes" id="UP000019184"/>
    </source>
</evidence>
<dbReference type="Gene3D" id="3.30.1360.170">
    <property type="match status" value="1"/>
</dbReference>
<dbReference type="InterPro" id="IPR003669">
    <property type="entry name" value="Thymidylate_synthase_ThyX"/>
</dbReference>
<dbReference type="AlphaFoldDB" id="A0A7U7J5Y6"/>
<sequence length="62" mass="7285">MLPLSLETTWIWTGSLYAFWRVYQLRSEAHAQQESQWIAAQIKRECRAQCPESWTALENALS</sequence>
<dbReference type="Proteomes" id="UP000019184">
    <property type="component" value="Unassembled WGS sequence"/>
</dbReference>
<dbReference type="SUPFAM" id="SSF69796">
    <property type="entry name" value="Thymidylate synthase-complementing protein Thy1"/>
    <property type="match status" value="1"/>
</dbReference>
<dbReference type="InterPro" id="IPR036098">
    <property type="entry name" value="Thymidylate_synthase_ThyX_sf"/>
</dbReference>